<keyword evidence="1" id="KW-0732">Signal</keyword>
<feature type="chain" id="PRO_5046436308" description="Lipoprotein" evidence="1">
    <location>
        <begin position="26"/>
        <end position="176"/>
    </location>
</feature>
<evidence type="ECO:0008006" key="4">
    <source>
        <dbReference type="Google" id="ProtNLM"/>
    </source>
</evidence>
<dbReference type="Proteomes" id="UP001551189">
    <property type="component" value="Unassembled WGS sequence"/>
</dbReference>
<keyword evidence="3" id="KW-1185">Reference proteome</keyword>
<dbReference type="EMBL" id="JBEYXT010000051">
    <property type="protein sequence ID" value="MEU6802128.1"/>
    <property type="molecule type" value="Genomic_DNA"/>
</dbReference>
<protein>
    <recommendedName>
        <fullName evidence="4">Lipoprotein</fullName>
    </recommendedName>
</protein>
<accession>A0ABV3AY78</accession>
<evidence type="ECO:0000313" key="3">
    <source>
        <dbReference type="Proteomes" id="UP001551189"/>
    </source>
</evidence>
<comment type="caution">
    <text evidence="2">The sequence shown here is derived from an EMBL/GenBank/DDBJ whole genome shotgun (WGS) entry which is preliminary data.</text>
</comment>
<proteinExistence type="predicted"/>
<dbReference type="RefSeq" id="WP_359695042.1">
    <property type="nucleotide sequence ID" value="NZ_JBEYXT010000051.1"/>
</dbReference>
<feature type="signal peptide" evidence="1">
    <location>
        <begin position="1"/>
        <end position="25"/>
    </location>
</feature>
<organism evidence="2 3">
    <name type="scientific">Streptomyces neyagawaensis</name>
    <dbReference type="NCBI Taxonomy" id="42238"/>
    <lineage>
        <taxon>Bacteria</taxon>
        <taxon>Bacillati</taxon>
        <taxon>Actinomycetota</taxon>
        <taxon>Actinomycetes</taxon>
        <taxon>Kitasatosporales</taxon>
        <taxon>Streptomycetaceae</taxon>
        <taxon>Streptomyces</taxon>
    </lineage>
</organism>
<evidence type="ECO:0000256" key="1">
    <source>
        <dbReference type="SAM" id="SignalP"/>
    </source>
</evidence>
<reference evidence="2 3" key="1">
    <citation type="submission" date="2024-06" db="EMBL/GenBank/DDBJ databases">
        <title>The Natural Products Discovery Center: Release of the First 8490 Sequenced Strains for Exploring Actinobacteria Biosynthetic Diversity.</title>
        <authorList>
            <person name="Kalkreuter E."/>
            <person name="Kautsar S.A."/>
            <person name="Yang D."/>
            <person name="Bader C.D."/>
            <person name="Teijaro C.N."/>
            <person name="Fluegel L."/>
            <person name="Davis C.M."/>
            <person name="Simpson J.R."/>
            <person name="Lauterbach L."/>
            <person name="Steele A.D."/>
            <person name="Gui C."/>
            <person name="Meng S."/>
            <person name="Li G."/>
            <person name="Viehrig K."/>
            <person name="Ye F."/>
            <person name="Su P."/>
            <person name="Kiefer A.F."/>
            <person name="Nichols A."/>
            <person name="Cepeda A.J."/>
            <person name="Yan W."/>
            <person name="Fan B."/>
            <person name="Jiang Y."/>
            <person name="Adhikari A."/>
            <person name="Zheng C.-J."/>
            <person name="Schuster L."/>
            <person name="Cowan T.M."/>
            <person name="Smanski M.J."/>
            <person name="Chevrette M.G."/>
            <person name="De Carvalho L.P.S."/>
            <person name="Shen B."/>
        </authorList>
    </citation>
    <scope>NUCLEOTIDE SEQUENCE [LARGE SCALE GENOMIC DNA]</scope>
    <source>
        <strain evidence="2 3">NPDC046851</strain>
    </source>
</reference>
<evidence type="ECO:0000313" key="2">
    <source>
        <dbReference type="EMBL" id="MEU6802128.1"/>
    </source>
</evidence>
<name>A0ABV3AY78_9ACTN</name>
<gene>
    <name evidence="2" type="ORF">ABZ931_14090</name>
</gene>
<sequence>MSPLKAVCALALATAAAFPAAPAHADSPYDPSPAAWHELGETYHATSRYGYEPFAAPDGYIGTEECAVLPGEGGMGYHYVNADHIDSVEPSEPAALLYEQRDGKRRLVAVEWIVRDTGQARPVLFGRPFDGPFTDVPGLTKHYVLQAWLYKKNPKGLFHAWNPNVRCPIDRPMPTP</sequence>